<evidence type="ECO:0000313" key="2">
    <source>
        <dbReference type="EMBL" id="KAI5068981.1"/>
    </source>
</evidence>
<feature type="transmembrane region" description="Helical" evidence="1">
    <location>
        <begin position="38"/>
        <end position="62"/>
    </location>
</feature>
<feature type="non-terminal residue" evidence="2">
    <location>
        <position position="68"/>
    </location>
</feature>
<dbReference type="Proteomes" id="UP000886520">
    <property type="component" value="Chromosome 15"/>
</dbReference>
<reference evidence="2" key="1">
    <citation type="submission" date="2021-01" db="EMBL/GenBank/DDBJ databases">
        <title>Adiantum capillus-veneris genome.</title>
        <authorList>
            <person name="Fang Y."/>
            <person name="Liao Q."/>
        </authorList>
    </citation>
    <scope>NUCLEOTIDE SEQUENCE</scope>
    <source>
        <strain evidence="2">H3</strain>
        <tissue evidence="2">Leaf</tissue>
    </source>
</reference>
<feature type="transmembrane region" description="Helical" evidence="1">
    <location>
        <begin position="6"/>
        <end position="26"/>
    </location>
</feature>
<keyword evidence="3" id="KW-1185">Reference proteome</keyword>
<proteinExistence type="predicted"/>
<sequence>YMMSLIGSLLSMLVCLILPAACFLKIAGNTATLFQRMFCVLIIVIGIICAITGTYASLVGIIESFGTG</sequence>
<dbReference type="EMBL" id="JABFUD020000015">
    <property type="protein sequence ID" value="KAI5068981.1"/>
    <property type="molecule type" value="Genomic_DNA"/>
</dbReference>
<evidence type="ECO:0008006" key="4">
    <source>
        <dbReference type="Google" id="ProtNLM"/>
    </source>
</evidence>
<keyword evidence="1" id="KW-1133">Transmembrane helix</keyword>
<accession>A0A9D4ZDV6</accession>
<dbReference type="AlphaFoldDB" id="A0A9D4ZDV6"/>
<comment type="caution">
    <text evidence="2">The sequence shown here is derived from an EMBL/GenBank/DDBJ whole genome shotgun (WGS) entry which is preliminary data.</text>
</comment>
<evidence type="ECO:0000313" key="3">
    <source>
        <dbReference type="Proteomes" id="UP000886520"/>
    </source>
</evidence>
<organism evidence="2 3">
    <name type="scientific">Adiantum capillus-veneris</name>
    <name type="common">Maidenhair fern</name>
    <dbReference type="NCBI Taxonomy" id="13818"/>
    <lineage>
        <taxon>Eukaryota</taxon>
        <taxon>Viridiplantae</taxon>
        <taxon>Streptophyta</taxon>
        <taxon>Embryophyta</taxon>
        <taxon>Tracheophyta</taxon>
        <taxon>Polypodiopsida</taxon>
        <taxon>Polypodiidae</taxon>
        <taxon>Polypodiales</taxon>
        <taxon>Pteridineae</taxon>
        <taxon>Pteridaceae</taxon>
        <taxon>Vittarioideae</taxon>
        <taxon>Adiantum</taxon>
    </lineage>
</organism>
<name>A0A9D4ZDV6_ADICA</name>
<evidence type="ECO:0000256" key="1">
    <source>
        <dbReference type="SAM" id="Phobius"/>
    </source>
</evidence>
<keyword evidence="1" id="KW-0472">Membrane</keyword>
<gene>
    <name evidence="2" type="ORF">GOP47_0015282</name>
</gene>
<keyword evidence="1" id="KW-0812">Transmembrane</keyword>
<protein>
    <recommendedName>
        <fullName evidence="4">Amino acid transporter</fullName>
    </recommendedName>
</protein>